<feature type="domain" description="ABC transporter" evidence="13">
    <location>
        <begin position="361"/>
        <end position="597"/>
    </location>
</feature>
<keyword evidence="8 12" id="KW-1133">Transmembrane helix</keyword>
<dbReference type="InterPro" id="IPR027417">
    <property type="entry name" value="P-loop_NTPase"/>
</dbReference>
<dbReference type="InterPro" id="IPR017871">
    <property type="entry name" value="ABC_transporter-like_CS"/>
</dbReference>
<keyword evidence="10 12" id="KW-0472">Membrane</keyword>
<evidence type="ECO:0000259" key="14">
    <source>
        <dbReference type="PROSITE" id="PS50929"/>
    </source>
</evidence>
<feature type="transmembrane region" description="Helical" evidence="12">
    <location>
        <begin position="294"/>
        <end position="313"/>
    </location>
</feature>
<dbReference type="EMBL" id="FTOE01000001">
    <property type="protein sequence ID" value="SIS42941.1"/>
    <property type="molecule type" value="Genomic_DNA"/>
</dbReference>
<evidence type="ECO:0000256" key="3">
    <source>
        <dbReference type="ARBA" id="ARBA00022475"/>
    </source>
</evidence>
<evidence type="ECO:0000313" key="15">
    <source>
        <dbReference type="EMBL" id="SIS42941.1"/>
    </source>
</evidence>
<dbReference type="InterPro" id="IPR036640">
    <property type="entry name" value="ABC1_TM_sf"/>
</dbReference>
<dbReference type="GO" id="GO:0015421">
    <property type="term" value="F:ABC-type oligopeptide transporter activity"/>
    <property type="evidence" value="ECO:0007669"/>
    <property type="project" value="TreeGrafter"/>
</dbReference>
<keyword evidence="3" id="KW-1003">Cell membrane</keyword>
<feature type="transmembrane region" description="Helical" evidence="12">
    <location>
        <begin position="187"/>
        <end position="205"/>
    </location>
</feature>
<sequence>MSTNLKDAEGNNADRQKPAQGIPNQPSQGWSVYKRLLTYAKPYWPVFSVAFIGYALYGASQAMSAKWLESVVDSVQEGRLDERVWLALAVLGIFALRGVGTFLGNFCISYVARFVVHGLRTDLFDRMLLLPAHYYHHHSSGEMLAQLTFNVEQVTGAVTDAVKVLIREGLTVIGLFSYLFYLNWKLTLIFITAAPFIGIVVSIASKRMRRLGHRIQKSVGDITNSASESIQGYQVVRVYGGTEFERQRFHGASDLNRRQFMKLVVAESINTPVVQFLVAMALAALMYMAMAPSVMGTMSTGAFVAFITAAGMITKPLRLLTEINVMVQKGISAAEAVFATMDQDVEKDQGVLKVDRVAGQLLFKQVEFLYPDTREPVLVDFSLEIPQGKTVALVGKSGSGKSTVAGLIPRFNDGWTGQILLDNQPLESYQLASLREQIAIVSQSVVLFNGSIAENIAYGTMVLATDEQIQAAAEAAHVMEFVSRLPDGLQTQVGESGVLLSGGQRQRIAIARAILKDAPILIMDEATSALDTESERHIQDALEEVMKDRTTLVIAHRLSTIEKADIIVVMDKGRIIEQGTHSELLQKEGAYAQLYKMQFGESADD</sequence>
<keyword evidence="16" id="KW-1185">Reference proteome</keyword>
<dbReference type="SUPFAM" id="SSF90123">
    <property type="entry name" value="ABC transporter transmembrane region"/>
    <property type="match status" value="1"/>
</dbReference>
<dbReference type="PROSITE" id="PS50893">
    <property type="entry name" value="ABC_TRANSPORTER_2"/>
    <property type="match status" value="1"/>
</dbReference>
<keyword evidence="4 12" id="KW-0812">Transmembrane</keyword>
<evidence type="ECO:0000256" key="6">
    <source>
        <dbReference type="ARBA" id="ARBA00022840"/>
    </source>
</evidence>
<evidence type="ECO:0000256" key="2">
    <source>
        <dbReference type="ARBA" id="ARBA00022448"/>
    </source>
</evidence>
<feature type="transmembrane region" description="Helical" evidence="12">
    <location>
        <begin position="164"/>
        <end position="181"/>
    </location>
</feature>
<protein>
    <submittedName>
        <fullName evidence="15">ATP-binding cassette, subfamily B, MsbA</fullName>
    </submittedName>
</protein>
<dbReference type="GO" id="GO:0016887">
    <property type="term" value="F:ATP hydrolysis activity"/>
    <property type="evidence" value="ECO:0007669"/>
    <property type="project" value="InterPro"/>
</dbReference>
<dbReference type="Gene3D" id="3.40.50.300">
    <property type="entry name" value="P-loop containing nucleotide triphosphate hydrolases"/>
    <property type="match status" value="1"/>
</dbReference>
<dbReference type="PROSITE" id="PS00211">
    <property type="entry name" value="ABC_TRANSPORTER_1"/>
    <property type="match status" value="1"/>
</dbReference>
<feature type="compositionally biased region" description="Basic and acidic residues" evidence="11">
    <location>
        <begin position="1"/>
        <end position="17"/>
    </location>
</feature>
<evidence type="ECO:0000256" key="9">
    <source>
        <dbReference type="ARBA" id="ARBA00023055"/>
    </source>
</evidence>
<dbReference type="STRING" id="619304.SAMN05421760_101439"/>
<dbReference type="FunFam" id="3.40.50.300:FF:000140">
    <property type="entry name" value="Lipid A export ATP-binding/permease protein MsbA"/>
    <property type="match status" value="1"/>
</dbReference>
<evidence type="ECO:0000256" key="8">
    <source>
        <dbReference type="ARBA" id="ARBA00022989"/>
    </source>
</evidence>
<reference evidence="16" key="1">
    <citation type="submission" date="2017-01" db="EMBL/GenBank/DDBJ databases">
        <authorList>
            <person name="Varghese N."/>
            <person name="Submissions S."/>
        </authorList>
    </citation>
    <scope>NUCLEOTIDE SEQUENCE [LARGE SCALE GENOMIC DNA]</scope>
    <source>
        <strain evidence="16">DSM 22306</strain>
    </source>
</reference>
<dbReference type="Proteomes" id="UP000185999">
    <property type="component" value="Unassembled WGS sequence"/>
</dbReference>
<dbReference type="SUPFAM" id="SSF52540">
    <property type="entry name" value="P-loop containing nucleoside triphosphate hydrolases"/>
    <property type="match status" value="1"/>
</dbReference>
<dbReference type="GO" id="GO:0034040">
    <property type="term" value="F:ATPase-coupled lipid transmembrane transporter activity"/>
    <property type="evidence" value="ECO:0007669"/>
    <property type="project" value="InterPro"/>
</dbReference>
<dbReference type="InterPro" id="IPR039421">
    <property type="entry name" value="Type_1_exporter"/>
</dbReference>
<dbReference type="CDD" id="cd18552">
    <property type="entry name" value="ABC_6TM_MsbA_like"/>
    <property type="match status" value="1"/>
</dbReference>
<evidence type="ECO:0000256" key="5">
    <source>
        <dbReference type="ARBA" id="ARBA00022741"/>
    </source>
</evidence>
<evidence type="ECO:0000256" key="10">
    <source>
        <dbReference type="ARBA" id="ARBA00023136"/>
    </source>
</evidence>
<evidence type="ECO:0000256" key="1">
    <source>
        <dbReference type="ARBA" id="ARBA00004651"/>
    </source>
</evidence>
<dbReference type="Pfam" id="PF00664">
    <property type="entry name" value="ABC_membrane"/>
    <property type="match status" value="1"/>
</dbReference>
<dbReference type="Gene3D" id="1.20.1560.10">
    <property type="entry name" value="ABC transporter type 1, transmembrane domain"/>
    <property type="match status" value="1"/>
</dbReference>
<dbReference type="PANTHER" id="PTHR43394:SF1">
    <property type="entry name" value="ATP-BINDING CASSETTE SUB-FAMILY B MEMBER 10, MITOCHONDRIAL"/>
    <property type="match status" value="1"/>
</dbReference>
<feature type="transmembrane region" description="Helical" evidence="12">
    <location>
        <begin position="263"/>
        <end position="288"/>
    </location>
</feature>
<evidence type="ECO:0000259" key="13">
    <source>
        <dbReference type="PROSITE" id="PS50893"/>
    </source>
</evidence>
<dbReference type="InterPro" id="IPR011527">
    <property type="entry name" value="ABC1_TM_dom"/>
</dbReference>
<dbReference type="PANTHER" id="PTHR43394">
    <property type="entry name" value="ATP-DEPENDENT PERMEASE MDL1, MITOCHONDRIAL"/>
    <property type="match status" value="1"/>
</dbReference>
<dbReference type="AlphaFoldDB" id="A0A1N7J149"/>
<dbReference type="InterPro" id="IPR003593">
    <property type="entry name" value="AAA+_ATPase"/>
</dbReference>
<keyword evidence="5" id="KW-0547">Nucleotide-binding</keyword>
<keyword evidence="6 15" id="KW-0067">ATP-binding</keyword>
<evidence type="ECO:0000256" key="4">
    <source>
        <dbReference type="ARBA" id="ARBA00022692"/>
    </source>
</evidence>
<evidence type="ECO:0000256" key="11">
    <source>
        <dbReference type="SAM" id="MobiDB-lite"/>
    </source>
</evidence>
<organism evidence="15 16">
    <name type="scientific">Neptunomonas antarctica</name>
    <dbReference type="NCBI Taxonomy" id="619304"/>
    <lineage>
        <taxon>Bacteria</taxon>
        <taxon>Pseudomonadati</taxon>
        <taxon>Pseudomonadota</taxon>
        <taxon>Gammaproteobacteria</taxon>
        <taxon>Oceanospirillales</taxon>
        <taxon>Oceanospirillaceae</taxon>
        <taxon>Neptunomonas</taxon>
    </lineage>
</organism>
<feature type="domain" description="ABC transmembrane type-1" evidence="14">
    <location>
        <begin position="49"/>
        <end position="329"/>
    </location>
</feature>
<dbReference type="SMART" id="SM00382">
    <property type="entry name" value="AAA"/>
    <property type="match status" value="1"/>
</dbReference>
<evidence type="ECO:0000256" key="12">
    <source>
        <dbReference type="SAM" id="Phobius"/>
    </source>
</evidence>
<dbReference type="InterPro" id="IPR011917">
    <property type="entry name" value="ABC_transpr_lipidA"/>
</dbReference>
<name>A0A1N7J149_9GAMM</name>
<dbReference type="GO" id="GO:0005886">
    <property type="term" value="C:plasma membrane"/>
    <property type="evidence" value="ECO:0007669"/>
    <property type="project" value="UniProtKB-SubCell"/>
</dbReference>
<gene>
    <name evidence="15" type="ORF">SAMN05421760_101439</name>
</gene>
<evidence type="ECO:0000313" key="16">
    <source>
        <dbReference type="Proteomes" id="UP000185999"/>
    </source>
</evidence>
<dbReference type="OrthoDB" id="9806127at2"/>
<accession>A0A1N7J149</accession>
<dbReference type="Pfam" id="PF00005">
    <property type="entry name" value="ABC_tran"/>
    <property type="match status" value="1"/>
</dbReference>
<feature type="region of interest" description="Disordered" evidence="11">
    <location>
        <begin position="1"/>
        <end position="26"/>
    </location>
</feature>
<feature type="transmembrane region" description="Helical" evidence="12">
    <location>
        <begin position="43"/>
        <end position="64"/>
    </location>
</feature>
<evidence type="ECO:0000256" key="7">
    <source>
        <dbReference type="ARBA" id="ARBA00022967"/>
    </source>
</evidence>
<keyword evidence="7" id="KW-1278">Translocase</keyword>
<dbReference type="PROSITE" id="PS50929">
    <property type="entry name" value="ABC_TM1F"/>
    <property type="match status" value="1"/>
</dbReference>
<dbReference type="RefSeq" id="WP_054342631.1">
    <property type="nucleotide sequence ID" value="NZ_FTOE01000001.1"/>
</dbReference>
<proteinExistence type="predicted"/>
<keyword evidence="2" id="KW-0813">Transport</keyword>
<dbReference type="GO" id="GO:0005524">
    <property type="term" value="F:ATP binding"/>
    <property type="evidence" value="ECO:0007669"/>
    <property type="project" value="UniProtKB-KW"/>
</dbReference>
<comment type="subcellular location">
    <subcellularLocation>
        <location evidence="1">Cell membrane</location>
        <topology evidence="1">Multi-pass membrane protein</topology>
    </subcellularLocation>
</comment>
<feature type="transmembrane region" description="Helical" evidence="12">
    <location>
        <begin position="84"/>
        <end position="111"/>
    </location>
</feature>
<dbReference type="NCBIfam" id="TIGR02203">
    <property type="entry name" value="MsbA_lipidA"/>
    <property type="match status" value="1"/>
</dbReference>
<dbReference type="InterPro" id="IPR003439">
    <property type="entry name" value="ABC_transporter-like_ATP-bd"/>
</dbReference>
<keyword evidence="9" id="KW-0445">Lipid transport</keyword>